<comment type="pathway">
    <text evidence="5">Cofactor biosynthesis; coenzyme A biosynthesis; CoA from (R)-pantothenate: step 5/5.</text>
</comment>
<feature type="binding site" evidence="5">
    <location>
        <begin position="11"/>
        <end position="16"/>
    </location>
    <ligand>
        <name>ATP</name>
        <dbReference type="ChEBI" id="CHEBI:30616"/>
    </ligand>
</feature>
<dbReference type="NCBIfam" id="TIGR00152">
    <property type="entry name" value="dephospho-CoA kinase"/>
    <property type="match status" value="1"/>
</dbReference>
<proteinExistence type="inferred from homology"/>
<dbReference type="HAMAP" id="MF_00376">
    <property type="entry name" value="Dephospho_CoA_kinase"/>
    <property type="match status" value="1"/>
</dbReference>
<evidence type="ECO:0000313" key="8">
    <source>
        <dbReference type="Proteomes" id="UP000018872"/>
    </source>
</evidence>
<gene>
    <name evidence="5" type="primary">coaE</name>
    <name evidence="7" type="ORF">T229_03205</name>
</gene>
<dbReference type="GO" id="GO:0015937">
    <property type="term" value="P:coenzyme A biosynthetic process"/>
    <property type="evidence" value="ECO:0007669"/>
    <property type="project" value="UniProtKB-UniRule"/>
</dbReference>
<accession>W2CDZ9</accession>
<comment type="subcellular location">
    <subcellularLocation>
        <location evidence="5">Cytoplasm</location>
    </subcellularLocation>
</comment>
<dbReference type="GO" id="GO:0005524">
    <property type="term" value="F:ATP binding"/>
    <property type="evidence" value="ECO:0007669"/>
    <property type="project" value="UniProtKB-UniRule"/>
</dbReference>
<dbReference type="PANTHER" id="PTHR10695">
    <property type="entry name" value="DEPHOSPHO-COA KINASE-RELATED"/>
    <property type="match status" value="1"/>
</dbReference>
<keyword evidence="5" id="KW-0963">Cytoplasm</keyword>
<keyword evidence="5 7" id="KW-0418">Kinase</keyword>
<dbReference type="PROSITE" id="PS51219">
    <property type="entry name" value="DPCK"/>
    <property type="match status" value="1"/>
</dbReference>
<dbReference type="EC" id="2.7.1.24" evidence="5 6"/>
<evidence type="ECO:0000256" key="2">
    <source>
        <dbReference type="ARBA" id="ARBA00022741"/>
    </source>
</evidence>
<evidence type="ECO:0000313" key="7">
    <source>
        <dbReference type="EMBL" id="ETK05474.1"/>
    </source>
</evidence>
<dbReference type="InterPro" id="IPR027417">
    <property type="entry name" value="P-loop_NTPase"/>
</dbReference>
<dbReference type="Gene3D" id="3.40.50.300">
    <property type="entry name" value="P-loop containing nucleotide triphosphate hydrolases"/>
    <property type="match status" value="1"/>
</dbReference>
<comment type="similarity">
    <text evidence="1 5">Belongs to the CoaE family.</text>
</comment>
<evidence type="ECO:0000256" key="1">
    <source>
        <dbReference type="ARBA" id="ARBA00009018"/>
    </source>
</evidence>
<dbReference type="SUPFAM" id="SSF52540">
    <property type="entry name" value="P-loop containing nucleoside triphosphate hydrolases"/>
    <property type="match status" value="1"/>
</dbReference>
<comment type="function">
    <text evidence="5">Catalyzes the phosphorylation of the 3'-hydroxyl group of dephosphocoenzyme A to form coenzyme A.</text>
</comment>
<dbReference type="PATRIC" id="fig|1410950.3.peg.264"/>
<comment type="caution">
    <text evidence="7">The sequence shown here is derived from an EMBL/GenBank/DDBJ whole genome shotgun (WGS) entry which is preliminary data.</text>
</comment>
<comment type="catalytic activity">
    <reaction evidence="5">
        <text>3'-dephospho-CoA + ATP = ADP + CoA + H(+)</text>
        <dbReference type="Rhea" id="RHEA:18245"/>
        <dbReference type="ChEBI" id="CHEBI:15378"/>
        <dbReference type="ChEBI" id="CHEBI:30616"/>
        <dbReference type="ChEBI" id="CHEBI:57287"/>
        <dbReference type="ChEBI" id="CHEBI:57328"/>
        <dbReference type="ChEBI" id="CHEBI:456216"/>
        <dbReference type="EC" id="2.7.1.24"/>
    </reaction>
</comment>
<keyword evidence="5" id="KW-0808">Transferase</keyword>
<dbReference type="GO" id="GO:0005737">
    <property type="term" value="C:cytoplasm"/>
    <property type="evidence" value="ECO:0007669"/>
    <property type="project" value="UniProtKB-SubCell"/>
</dbReference>
<evidence type="ECO:0000256" key="5">
    <source>
        <dbReference type="HAMAP-Rule" id="MF_00376"/>
    </source>
</evidence>
<dbReference type="EMBL" id="AYYC01000517">
    <property type="protein sequence ID" value="ETK05474.1"/>
    <property type="molecule type" value="Genomic_DNA"/>
</dbReference>
<dbReference type="Pfam" id="PF01121">
    <property type="entry name" value="CoaE"/>
    <property type="match status" value="1"/>
</dbReference>
<dbReference type="Proteomes" id="UP000018872">
    <property type="component" value="Unassembled WGS sequence"/>
</dbReference>
<dbReference type="InterPro" id="IPR001977">
    <property type="entry name" value="Depp_CoAkinase"/>
</dbReference>
<protein>
    <recommendedName>
        <fullName evidence="5 6">Dephospho-CoA kinase</fullName>
        <ecNumber evidence="5 6">2.7.1.24</ecNumber>
    </recommendedName>
    <alternativeName>
        <fullName evidence="5">Dephosphocoenzyme A kinase</fullName>
    </alternativeName>
</protein>
<organism evidence="7 8">
    <name type="scientific">Tannerella sp. oral taxon BU063 isolate Cell 5</name>
    <dbReference type="NCBI Taxonomy" id="1410950"/>
    <lineage>
        <taxon>Bacteria</taxon>
        <taxon>Pseudomonadati</taxon>
        <taxon>Bacteroidota</taxon>
        <taxon>Bacteroidia</taxon>
        <taxon>Bacteroidales</taxon>
        <taxon>Tannerellaceae</taxon>
        <taxon>Tannerella</taxon>
    </lineage>
</organism>
<sequence length="192" mass="21133">MTTIGITGGIGSGKSMVSALLRVYGVPVYDADHESKRLLVTSPTIRRGLTALLGPEIYRPDGTLDRARMAALIFADADLLARVNAIIHPAVGDDFDAWRERLTVPLCAMESAILFESGFDRRADVRLTVYAPEAIRLQRVMARDGAAEADVHRRMQSQWTDERKAALSDAVITNDGLSALIPQVEVFLNRWL</sequence>
<reference evidence="7 8" key="1">
    <citation type="submission" date="2013-11" db="EMBL/GenBank/DDBJ databases">
        <title>Single cell genomics of uncultured Tannerella BU063 (oral taxon 286).</title>
        <authorList>
            <person name="Beall C.J."/>
            <person name="Campbell A.G."/>
            <person name="Griffen A.L."/>
            <person name="Podar M."/>
            <person name="Leys E.J."/>
        </authorList>
    </citation>
    <scope>NUCLEOTIDE SEQUENCE [LARGE SCALE GENOMIC DNA]</scope>
    <source>
        <strain evidence="7">Cell 5</strain>
    </source>
</reference>
<evidence type="ECO:0000256" key="4">
    <source>
        <dbReference type="ARBA" id="ARBA00022993"/>
    </source>
</evidence>
<dbReference type="PANTHER" id="PTHR10695:SF46">
    <property type="entry name" value="BIFUNCTIONAL COENZYME A SYNTHASE-RELATED"/>
    <property type="match status" value="1"/>
</dbReference>
<evidence type="ECO:0000256" key="6">
    <source>
        <dbReference type="NCBIfam" id="TIGR00152"/>
    </source>
</evidence>
<dbReference type="CDD" id="cd02022">
    <property type="entry name" value="DPCK"/>
    <property type="match status" value="1"/>
</dbReference>
<name>W2CDZ9_9BACT</name>
<dbReference type="AlphaFoldDB" id="W2CDZ9"/>
<dbReference type="UniPathway" id="UPA00241">
    <property type="reaction ID" value="UER00356"/>
</dbReference>
<evidence type="ECO:0000256" key="3">
    <source>
        <dbReference type="ARBA" id="ARBA00022840"/>
    </source>
</evidence>
<keyword evidence="4 5" id="KW-0173">Coenzyme A biosynthesis</keyword>
<keyword evidence="2 5" id="KW-0547">Nucleotide-binding</keyword>
<keyword evidence="3 5" id="KW-0067">ATP-binding</keyword>
<dbReference type="GO" id="GO:0004140">
    <property type="term" value="F:dephospho-CoA kinase activity"/>
    <property type="evidence" value="ECO:0007669"/>
    <property type="project" value="UniProtKB-UniRule"/>
</dbReference>